<gene>
    <name evidence="1" type="ORF">BAE44_0026267</name>
</gene>
<protein>
    <submittedName>
        <fullName evidence="1">Uncharacterized protein</fullName>
    </submittedName>
</protein>
<dbReference type="EMBL" id="LWDX02076075">
    <property type="protein sequence ID" value="OEL12714.1"/>
    <property type="molecule type" value="Genomic_DNA"/>
</dbReference>
<accession>A0A1E5UIL4</accession>
<proteinExistence type="predicted"/>
<reference evidence="1 2" key="1">
    <citation type="submission" date="2016-09" db="EMBL/GenBank/DDBJ databases">
        <title>The draft genome of Dichanthelium oligosanthes: A C3 panicoid grass species.</title>
        <authorList>
            <person name="Studer A.J."/>
            <person name="Schnable J.C."/>
            <person name="Brutnell T.P."/>
        </authorList>
    </citation>
    <scope>NUCLEOTIDE SEQUENCE [LARGE SCALE GENOMIC DNA]</scope>
    <source>
        <strain evidence="2">cv. Kellogg 1175</strain>
        <tissue evidence="1">Leaf</tissue>
    </source>
</reference>
<evidence type="ECO:0000313" key="1">
    <source>
        <dbReference type="EMBL" id="OEL12714.1"/>
    </source>
</evidence>
<dbReference type="AlphaFoldDB" id="A0A1E5UIL4"/>
<comment type="caution">
    <text evidence="1">The sequence shown here is derived from an EMBL/GenBank/DDBJ whole genome shotgun (WGS) entry which is preliminary data.</text>
</comment>
<evidence type="ECO:0000313" key="2">
    <source>
        <dbReference type="Proteomes" id="UP000095767"/>
    </source>
</evidence>
<organism evidence="1 2">
    <name type="scientific">Dichanthelium oligosanthes</name>
    <dbReference type="NCBI Taxonomy" id="888268"/>
    <lineage>
        <taxon>Eukaryota</taxon>
        <taxon>Viridiplantae</taxon>
        <taxon>Streptophyta</taxon>
        <taxon>Embryophyta</taxon>
        <taxon>Tracheophyta</taxon>
        <taxon>Spermatophyta</taxon>
        <taxon>Magnoliopsida</taxon>
        <taxon>Liliopsida</taxon>
        <taxon>Poales</taxon>
        <taxon>Poaceae</taxon>
        <taxon>PACMAD clade</taxon>
        <taxon>Panicoideae</taxon>
        <taxon>Panicodae</taxon>
        <taxon>Paniceae</taxon>
        <taxon>Dichantheliinae</taxon>
        <taxon>Dichanthelium</taxon>
    </lineage>
</organism>
<dbReference type="Proteomes" id="UP000095767">
    <property type="component" value="Unassembled WGS sequence"/>
</dbReference>
<keyword evidence="2" id="KW-1185">Reference proteome</keyword>
<sequence>MFTRALAALRSSEGGVPLSEMKIYFILGVGDRILKYDMGKHCLSMVDPPGDYKGGAVLVPMEDEGAGVIVRSYGVGVGTLMIELNSGKVGRFSPFIRTILDIGNIFSHHKTQPSL</sequence>
<name>A0A1E5UIL4_9POAL</name>